<organism evidence="1 2">
    <name type="scientific">Candidatus Beckwithbacteria bacterium CG23_combo_of_CG06-09_8_20_14_all_34_8</name>
    <dbReference type="NCBI Taxonomy" id="1974497"/>
    <lineage>
        <taxon>Bacteria</taxon>
        <taxon>Candidatus Beckwithiibacteriota</taxon>
    </lineage>
</organism>
<dbReference type="EMBL" id="PCSR01000089">
    <property type="protein sequence ID" value="PIP52930.1"/>
    <property type="molecule type" value="Genomic_DNA"/>
</dbReference>
<protein>
    <submittedName>
        <fullName evidence="1">Uncharacterized protein</fullName>
    </submittedName>
</protein>
<dbReference type="Proteomes" id="UP000229459">
    <property type="component" value="Unassembled WGS sequence"/>
</dbReference>
<name>A0A2H0B795_9BACT</name>
<dbReference type="AlphaFoldDB" id="A0A2H0B795"/>
<accession>A0A2H0B795</accession>
<comment type="caution">
    <text evidence="1">The sequence shown here is derived from an EMBL/GenBank/DDBJ whole genome shotgun (WGS) entry which is preliminary data.</text>
</comment>
<evidence type="ECO:0000313" key="1">
    <source>
        <dbReference type="EMBL" id="PIP52930.1"/>
    </source>
</evidence>
<gene>
    <name evidence="1" type="ORF">COX08_03735</name>
</gene>
<sequence>MAPKFRQYFNEMFEQNKNLFLRFKLLNDDFGKDRKKYQAEFNEVGKQVTEIIRDWESRLCGHMEKGDKAVFSAKLNDKFWAEIRAYFPYVDWVGVKVN</sequence>
<reference evidence="1 2" key="1">
    <citation type="submission" date="2017-09" db="EMBL/GenBank/DDBJ databases">
        <title>Depth-based differentiation of microbial function through sediment-hosted aquifers and enrichment of novel symbionts in the deep terrestrial subsurface.</title>
        <authorList>
            <person name="Probst A.J."/>
            <person name="Ladd B."/>
            <person name="Jarett J.K."/>
            <person name="Geller-Mcgrath D.E."/>
            <person name="Sieber C.M."/>
            <person name="Emerson J.B."/>
            <person name="Anantharaman K."/>
            <person name="Thomas B.C."/>
            <person name="Malmstrom R."/>
            <person name="Stieglmeier M."/>
            <person name="Klingl A."/>
            <person name="Woyke T."/>
            <person name="Ryan C.M."/>
            <person name="Banfield J.F."/>
        </authorList>
    </citation>
    <scope>NUCLEOTIDE SEQUENCE [LARGE SCALE GENOMIC DNA]</scope>
    <source>
        <strain evidence="1">CG23_combo_of_CG06-09_8_20_14_all_34_8</strain>
    </source>
</reference>
<proteinExistence type="predicted"/>
<evidence type="ECO:0000313" key="2">
    <source>
        <dbReference type="Proteomes" id="UP000229459"/>
    </source>
</evidence>